<evidence type="ECO:0000313" key="2">
    <source>
        <dbReference type="Proteomes" id="UP000012128"/>
    </source>
</evidence>
<reference evidence="1 2" key="1">
    <citation type="submission" date="2013-01" db="EMBL/GenBank/DDBJ databases">
        <authorList>
            <person name="Harkins D.M."/>
            <person name="Durkin A.S."/>
            <person name="Brinkac L.M."/>
            <person name="Haft D.H."/>
            <person name="Selengut J.D."/>
            <person name="Sanka R."/>
            <person name="DePew J."/>
            <person name="Purushe J."/>
            <person name="Hospenthal D.R."/>
            <person name="Murray C.K."/>
            <person name="Pimentel G."/>
            <person name="Wasfy M."/>
            <person name="Parker T."/>
            <person name="Miller R.S."/>
            <person name="Vinetz J.M."/>
            <person name="Sutton G.G."/>
            <person name="Nierman W.C."/>
            <person name="Fouts D.E."/>
        </authorList>
    </citation>
    <scope>NUCLEOTIDE SEQUENCE [LARGE SCALE GENOMIC DNA]</scope>
    <source>
        <strain evidence="1 2">2006001854</strain>
    </source>
</reference>
<comment type="caution">
    <text evidence="1">The sequence shown here is derived from an EMBL/GenBank/DDBJ whole genome shotgun (WGS) entry which is preliminary data.</text>
</comment>
<name>M6G4L0_LEPIR</name>
<evidence type="ECO:0000313" key="1">
    <source>
        <dbReference type="EMBL" id="EMM79680.1"/>
    </source>
</evidence>
<accession>M6G4L0</accession>
<dbReference type="Proteomes" id="UP000012128">
    <property type="component" value="Unassembled WGS sequence"/>
</dbReference>
<dbReference type="AlphaFoldDB" id="M6G4L0"/>
<protein>
    <submittedName>
        <fullName evidence="1">Uncharacterized protein</fullName>
    </submittedName>
</protein>
<sequence length="43" mass="4926">MGSCSYDCRLLMEKGSAQEVVRFFQGESLLNPVPEEEYQNQIV</sequence>
<proteinExistence type="predicted"/>
<gene>
    <name evidence="1" type="ORF">LEP1GSC037_1384</name>
</gene>
<dbReference type="EMBL" id="AFLW02000223">
    <property type="protein sequence ID" value="EMM79680.1"/>
    <property type="molecule type" value="Genomic_DNA"/>
</dbReference>
<organism evidence="1 2">
    <name type="scientific">Leptospira interrogans str. 2006001854</name>
    <dbReference type="NCBI Taxonomy" id="1001590"/>
    <lineage>
        <taxon>Bacteria</taxon>
        <taxon>Pseudomonadati</taxon>
        <taxon>Spirochaetota</taxon>
        <taxon>Spirochaetia</taxon>
        <taxon>Leptospirales</taxon>
        <taxon>Leptospiraceae</taxon>
        <taxon>Leptospira</taxon>
    </lineage>
</organism>